<reference evidence="6 7" key="1">
    <citation type="submission" date="2017-01" db="EMBL/GenBank/DDBJ databases">
        <title>Genome analysis of Paenibacillus selenitrireducens ES3-24.</title>
        <authorList>
            <person name="Xu D."/>
            <person name="Yao R."/>
            <person name="Zheng S."/>
        </authorList>
    </citation>
    <scope>NUCLEOTIDE SEQUENCE [LARGE SCALE GENOMIC DNA]</scope>
    <source>
        <strain evidence="6 7">ES3-24</strain>
    </source>
</reference>
<protein>
    <submittedName>
        <fullName evidence="6">Bacitracin ABC transporter ATP-binding protein</fullName>
    </submittedName>
</protein>
<dbReference type="CDD" id="cd03255">
    <property type="entry name" value="ABC_MJ0796_LolCDE_FtsE"/>
    <property type="match status" value="1"/>
</dbReference>
<accession>A0A1T2XBA3</accession>
<dbReference type="FunFam" id="3.40.50.300:FF:000032">
    <property type="entry name" value="Export ABC transporter ATP-binding protein"/>
    <property type="match status" value="1"/>
</dbReference>
<sequence>MDMLQVQKVNKVYSGRKAFRALTDLSLSIREGEFVGIMGPSGSGKTTLLNVISTIDRPSSGQIIINGIHPHKLRSNQLAAFRRKELGFVFQEFHLIDTLTIRENILLPLTLAGVSIKEMEQRLERLAVRLGIQDIQDNRIDEVSRGQQQRTAIARAVIHRPSLLLADEPTGNLDSKASRQVMETFQSINEKERTTMMMVTHDPVAASYCNRVIFIKDGMLYNEIHAGDNRSAFYQKIINALSLLGGDANEFSTIRV</sequence>
<dbReference type="InterPro" id="IPR003593">
    <property type="entry name" value="AAA+_ATPase"/>
</dbReference>
<dbReference type="InterPro" id="IPR017911">
    <property type="entry name" value="MacB-like_ATP-bd"/>
</dbReference>
<proteinExistence type="inferred from homology"/>
<evidence type="ECO:0000313" key="7">
    <source>
        <dbReference type="Proteomes" id="UP000190188"/>
    </source>
</evidence>
<evidence type="ECO:0000259" key="5">
    <source>
        <dbReference type="PROSITE" id="PS50893"/>
    </source>
</evidence>
<dbReference type="PROSITE" id="PS50893">
    <property type="entry name" value="ABC_TRANSPORTER_2"/>
    <property type="match status" value="1"/>
</dbReference>
<evidence type="ECO:0000256" key="3">
    <source>
        <dbReference type="ARBA" id="ARBA00022741"/>
    </source>
</evidence>
<comment type="similarity">
    <text evidence="1">Belongs to the ABC transporter superfamily.</text>
</comment>
<evidence type="ECO:0000313" key="6">
    <source>
        <dbReference type="EMBL" id="OPA76903.1"/>
    </source>
</evidence>
<keyword evidence="3" id="KW-0547">Nucleotide-binding</keyword>
<dbReference type="Gene3D" id="3.40.50.300">
    <property type="entry name" value="P-loop containing nucleotide triphosphate hydrolases"/>
    <property type="match status" value="1"/>
</dbReference>
<gene>
    <name evidence="6" type="ORF">BVG16_17285</name>
</gene>
<dbReference type="PANTHER" id="PTHR42798:SF7">
    <property type="entry name" value="ALPHA-D-RIBOSE 1-METHYLPHOSPHONATE 5-TRIPHOSPHATE SYNTHASE SUBUNIT PHNL"/>
    <property type="match status" value="1"/>
</dbReference>
<dbReference type="EMBL" id="MSZX01000006">
    <property type="protein sequence ID" value="OPA76903.1"/>
    <property type="molecule type" value="Genomic_DNA"/>
</dbReference>
<keyword evidence="4 6" id="KW-0067">ATP-binding</keyword>
<dbReference type="AlphaFoldDB" id="A0A1T2XBA3"/>
<dbReference type="GO" id="GO:0005524">
    <property type="term" value="F:ATP binding"/>
    <property type="evidence" value="ECO:0007669"/>
    <property type="project" value="UniProtKB-KW"/>
</dbReference>
<evidence type="ECO:0000256" key="4">
    <source>
        <dbReference type="ARBA" id="ARBA00022840"/>
    </source>
</evidence>
<dbReference type="InterPro" id="IPR003439">
    <property type="entry name" value="ABC_transporter-like_ATP-bd"/>
</dbReference>
<dbReference type="STRING" id="1324314.BVG16_17285"/>
<keyword evidence="2" id="KW-0813">Transport</keyword>
<dbReference type="Proteomes" id="UP000190188">
    <property type="component" value="Unassembled WGS sequence"/>
</dbReference>
<keyword evidence="7" id="KW-1185">Reference proteome</keyword>
<dbReference type="SUPFAM" id="SSF52540">
    <property type="entry name" value="P-loop containing nucleoside triphosphate hydrolases"/>
    <property type="match status" value="1"/>
</dbReference>
<comment type="caution">
    <text evidence="6">The sequence shown here is derived from an EMBL/GenBank/DDBJ whole genome shotgun (WGS) entry which is preliminary data.</text>
</comment>
<name>A0A1T2XBA3_9BACL</name>
<dbReference type="GO" id="GO:0016887">
    <property type="term" value="F:ATP hydrolysis activity"/>
    <property type="evidence" value="ECO:0007669"/>
    <property type="project" value="InterPro"/>
</dbReference>
<dbReference type="GO" id="GO:0022857">
    <property type="term" value="F:transmembrane transporter activity"/>
    <property type="evidence" value="ECO:0007669"/>
    <property type="project" value="UniProtKB-ARBA"/>
</dbReference>
<evidence type="ECO:0000256" key="2">
    <source>
        <dbReference type="ARBA" id="ARBA00022448"/>
    </source>
</evidence>
<dbReference type="GO" id="GO:0098796">
    <property type="term" value="C:membrane protein complex"/>
    <property type="evidence" value="ECO:0007669"/>
    <property type="project" value="UniProtKB-ARBA"/>
</dbReference>
<dbReference type="OrthoDB" id="9791546at2"/>
<dbReference type="Pfam" id="PF00005">
    <property type="entry name" value="ABC_tran"/>
    <property type="match status" value="1"/>
</dbReference>
<dbReference type="SMART" id="SM00382">
    <property type="entry name" value="AAA"/>
    <property type="match status" value="1"/>
</dbReference>
<evidence type="ECO:0000256" key="1">
    <source>
        <dbReference type="ARBA" id="ARBA00005417"/>
    </source>
</evidence>
<feature type="domain" description="ABC transporter" evidence="5">
    <location>
        <begin position="4"/>
        <end position="242"/>
    </location>
</feature>
<dbReference type="InterPro" id="IPR027417">
    <property type="entry name" value="P-loop_NTPase"/>
</dbReference>
<dbReference type="PANTHER" id="PTHR42798">
    <property type="entry name" value="LIPOPROTEIN-RELEASING SYSTEM ATP-BINDING PROTEIN LOLD"/>
    <property type="match status" value="1"/>
</dbReference>
<organism evidence="6 7">
    <name type="scientific">Paenibacillus selenitireducens</name>
    <dbReference type="NCBI Taxonomy" id="1324314"/>
    <lineage>
        <taxon>Bacteria</taxon>
        <taxon>Bacillati</taxon>
        <taxon>Bacillota</taxon>
        <taxon>Bacilli</taxon>
        <taxon>Bacillales</taxon>
        <taxon>Paenibacillaceae</taxon>
        <taxon>Paenibacillus</taxon>
    </lineage>
</organism>